<dbReference type="Pfam" id="PF20148">
    <property type="entry name" value="DUF6531"/>
    <property type="match status" value="1"/>
</dbReference>
<dbReference type="InterPro" id="IPR045351">
    <property type="entry name" value="DUF6531"/>
</dbReference>
<dbReference type="Pfam" id="PF05593">
    <property type="entry name" value="RHS_repeat"/>
    <property type="match status" value="3"/>
</dbReference>
<feature type="compositionally biased region" description="Basic and acidic residues" evidence="2">
    <location>
        <begin position="362"/>
        <end position="372"/>
    </location>
</feature>
<feature type="compositionally biased region" description="Low complexity" evidence="2">
    <location>
        <begin position="339"/>
        <end position="348"/>
    </location>
</feature>
<dbReference type="Proteomes" id="UP000247634">
    <property type="component" value="Chromosome"/>
</dbReference>
<dbReference type="InterPro" id="IPR056823">
    <property type="entry name" value="TEN-like_YD-shell"/>
</dbReference>
<proteinExistence type="predicted"/>
<feature type="domain" description="Type VII secretion system protein EssD-like" evidence="3">
    <location>
        <begin position="1436"/>
        <end position="1551"/>
    </location>
</feature>
<dbReference type="PANTHER" id="PTHR32305">
    <property type="match status" value="1"/>
</dbReference>
<dbReference type="RefSeq" id="WP_110628998.1">
    <property type="nucleotide sequence ID" value="NZ_CP029788.1"/>
</dbReference>
<dbReference type="EMBL" id="CP029788">
    <property type="protein sequence ID" value="AWT44090.1"/>
    <property type="molecule type" value="Genomic_DNA"/>
</dbReference>
<protein>
    <submittedName>
        <fullName evidence="7">Type IV secretion protein Rhs</fullName>
    </submittedName>
</protein>
<gene>
    <name evidence="7" type="ORF">DMT42_18385</name>
</gene>
<accession>A0A2U9P311</accession>
<reference evidence="7 8" key="1">
    <citation type="submission" date="2018-06" db="EMBL/GenBank/DDBJ databases">
        <title>The complete genome sequence of a nosiheptide producer Streptomyces actuosus ATCC 25421: deducing the ability of producing a new class III lantibiotics.</title>
        <authorList>
            <person name="Liu W."/>
            <person name="Sun F."/>
            <person name="Hu Y."/>
        </authorList>
    </citation>
    <scope>NUCLEOTIDE SEQUENCE [LARGE SCALE GENOMIC DNA]</scope>
    <source>
        <strain evidence="7 8">ATCC 25421</strain>
    </source>
</reference>
<dbReference type="InterPro" id="IPR006530">
    <property type="entry name" value="YD"/>
</dbReference>
<feature type="region of interest" description="Disordered" evidence="2">
    <location>
        <begin position="1560"/>
        <end position="1579"/>
    </location>
</feature>
<feature type="domain" description="Outer membrane channel protein CpnT-like N-terminal" evidence="6">
    <location>
        <begin position="12"/>
        <end position="134"/>
    </location>
</feature>
<dbReference type="Pfam" id="PF25023">
    <property type="entry name" value="TEN_YD-shell"/>
    <property type="match status" value="2"/>
</dbReference>
<organism evidence="7 8">
    <name type="scientific">Streptomyces actuosus</name>
    <dbReference type="NCBI Taxonomy" id="1885"/>
    <lineage>
        <taxon>Bacteria</taxon>
        <taxon>Bacillati</taxon>
        <taxon>Actinomycetota</taxon>
        <taxon>Actinomycetes</taxon>
        <taxon>Kitasatosporales</taxon>
        <taxon>Streptomycetaceae</taxon>
        <taxon>Streptomyces</taxon>
    </lineage>
</organism>
<feature type="domain" description="Teneurin-like YD-shell" evidence="5">
    <location>
        <begin position="1084"/>
        <end position="1397"/>
    </location>
</feature>
<dbReference type="Pfam" id="PF25547">
    <property type="entry name" value="WXG100_2"/>
    <property type="match status" value="1"/>
</dbReference>
<dbReference type="OrthoDB" id="4981820at2"/>
<dbReference type="InterPro" id="IPR031325">
    <property type="entry name" value="RHS_repeat"/>
</dbReference>
<evidence type="ECO:0000256" key="1">
    <source>
        <dbReference type="ARBA" id="ARBA00022737"/>
    </source>
</evidence>
<dbReference type="InterPro" id="IPR044929">
    <property type="entry name" value="DNA/RNA_non-sp_Endonuclease_sf"/>
</dbReference>
<dbReference type="NCBIfam" id="TIGR01643">
    <property type="entry name" value="YD_repeat_2x"/>
    <property type="match status" value="9"/>
</dbReference>
<dbReference type="Gene3D" id="2.180.10.10">
    <property type="entry name" value="RHS repeat-associated core"/>
    <property type="match status" value="3"/>
</dbReference>
<keyword evidence="1" id="KW-0677">Repeat</keyword>
<evidence type="ECO:0000259" key="3">
    <source>
        <dbReference type="Pfam" id="PF13930"/>
    </source>
</evidence>
<evidence type="ECO:0000259" key="5">
    <source>
        <dbReference type="Pfam" id="PF25023"/>
    </source>
</evidence>
<sequence>MGYTIPGWLDEILDFIGINFPNVDEDDFREMGTAMREFADNFEGKGGDAHQAVTRILSSSQGWAVDAMEKHWSHVKAGHLDKIPELARLFADACDVVADIVYGMKIKAEIELGAMAASVGISLGLAAFTGGLSALLGAAEITAMRQAVKRIVDEAADRIVDELVARVTEPVNAKLEKMVEDAVLDLAEGAFSLPPEPNAGGGGGGTGKHGHGGGMQLASAGGGAMMLASAGGGPGGGVDLFIDHVEFEDGADKVSRHGGDLHTAVTAPLERAKGHFGRTKGKDAFTAPFESVLEGALKGSEKAVKKVVKHLAETVPDRVKATSRLHKGKDIDAGRRANNVHVNSSKSGNGSGGHHGAPASGRKPDPGLKIDSSKLSQQARELDNRPLCGDPIDMSSGQMVLAQTDADLPGILPLTLRRTHLSGYDGGRFFGPSWASTLDERLEENKELGGIWWYREDGSILVYPRRPDLPGDRVNPAEGTPLPLTYVTRGTTYVLTTQDPRTGLMRHFEPSPSREGVWWLSGIEDRNGNTITFERADDDTPTEVTHTGGYHLRLHSDPERGRVTALHLLTEDGPVRLRAYRYDDAADLIESRNAVDAPLHLTYDAAHRITGWRDSNDTTFTYVYDARGRVTATHGSAGTLNCRIEYGEPEPDGTSVSAYTDSLGHTTLYRANHRGQIIAITDPLGATTTQTWDRHDRLLSGTDPLGRTTRWEWSNAGDLVRVTTPDGATTRIVYNALHLPVELIGPDGVRTVQEFDDRGNRTRLIAGDGAVYTFTYHATGALASVSEPLGVTTFVEADSAGRPTAITDPRNATTSLRYDVFGRTNQVVDALGRTTSLVWDSEGRLLQRTKHDGTQEFWTWDGEGNCTSHSDEIGGRTRLLYGPFGLPRARLLPNGTEHRYEYDTEQRLTSVTNGQGLTWRYTYDAVGQLISETDFDGRTTTYAYDAAGQPTRRTNAAGETITYTFDEVGRLSIKSTNGTRSEYIYDEASRLIRAATRDCTLEFSYDAAGRLTSQSTDGAVLRFTYNRAGRRQERTTPSGAMTTWTDGAADNAARMIASGRVIDFFYDAAGRDLGRRIGQFLTLTNTYAPSGRLSDVTVAAGPGQRLVQRRTYTYRADGHITGIDDLNFGARHFDLDPAGRVKSVHAPNWNEEYSYDAMGNQTMASWPAHHGDPQTVGPRTYIGTRISRAGNVRYEHDASGRIVQRQKVRLSRKPDTWRYEWNAEDQLVGVTTPDGTRWRYTYDALGRRSAKLRLADDGETVCERTTFIWDGATLCEQSVHKASSSEVVTITWDHNDSVPVAQLERKSLVTAPQEVIDERFFAIITDHIGTPTELVNEEGAVAWRTRATLWGATAWNREATAYTPLRFPGQYYDWETGLHYNYYRYYDPEAARYLSPDPLGLLPAPNPLAYVDNPLSLSDPLGLKPCDEGDVTWGGRVQYGQLGPHNRATSMHATIAQDMLGGKTSPQVDPAGWESGKGYNRAHLLAAMIGGSNKDPRNFVTMHSYANSPVMRQIELQIRNAVKDGEIILYSVIPIYADDKAKIPLGVTIEAYGSKGFEMRPHGSDSGGTNSVTIWNRKR</sequence>
<dbReference type="NCBIfam" id="TIGR03696">
    <property type="entry name" value="Rhs_assc_core"/>
    <property type="match status" value="1"/>
</dbReference>
<feature type="compositionally biased region" description="Gly residues" evidence="2">
    <location>
        <begin position="199"/>
        <end position="215"/>
    </location>
</feature>
<feature type="region of interest" description="Disordered" evidence="2">
    <location>
        <begin position="194"/>
        <end position="215"/>
    </location>
</feature>
<evidence type="ECO:0000256" key="2">
    <source>
        <dbReference type="SAM" id="MobiDB-lite"/>
    </source>
</evidence>
<name>A0A2U9P311_STRAS</name>
<dbReference type="KEGG" id="sact:DMT42_18385"/>
<evidence type="ECO:0000313" key="7">
    <source>
        <dbReference type="EMBL" id="AWT44090.1"/>
    </source>
</evidence>
<feature type="domain" description="DUF6531" evidence="4">
    <location>
        <begin position="389"/>
        <end position="463"/>
    </location>
</feature>
<evidence type="ECO:0000259" key="4">
    <source>
        <dbReference type="Pfam" id="PF20148"/>
    </source>
</evidence>
<dbReference type="PANTHER" id="PTHR32305:SF15">
    <property type="entry name" value="PROTEIN RHSA-RELATED"/>
    <property type="match status" value="1"/>
</dbReference>
<feature type="domain" description="Teneurin-like YD-shell" evidence="5">
    <location>
        <begin position="897"/>
        <end position="1033"/>
    </location>
</feature>
<dbReference type="InterPro" id="IPR057746">
    <property type="entry name" value="CpnT-like_N"/>
</dbReference>
<keyword evidence="8" id="KW-1185">Reference proteome</keyword>
<evidence type="ECO:0000259" key="6">
    <source>
        <dbReference type="Pfam" id="PF25547"/>
    </source>
</evidence>
<feature type="region of interest" description="Disordered" evidence="2">
    <location>
        <begin position="319"/>
        <end position="388"/>
    </location>
</feature>
<dbReference type="Pfam" id="PF13930">
    <property type="entry name" value="Endonuclea_NS_2"/>
    <property type="match status" value="1"/>
</dbReference>
<feature type="compositionally biased region" description="Polar residues" evidence="2">
    <location>
        <begin position="1567"/>
        <end position="1579"/>
    </location>
</feature>
<dbReference type="PRINTS" id="PR00394">
    <property type="entry name" value="RHSPROTEIN"/>
</dbReference>
<dbReference type="Gene3D" id="3.40.570.10">
    <property type="entry name" value="Extracellular Endonuclease, subunit A"/>
    <property type="match status" value="1"/>
</dbReference>
<dbReference type="InterPro" id="IPR022385">
    <property type="entry name" value="Rhs_assc_core"/>
</dbReference>
<evidence type="ECO:0000313" key="8">
    <source>
        <dbReference type="Proteomes" id="UP000247634"/>
    </source>
</evidence>
<dbReference type="InterPro" id="IPR050708">
    <property type="entry name" value="T6SS_VgrG/RHS"/>
</dbReference>
<dbReference type="InterPro" id="IPR044927">
    <property type="entry name" value="Endonuclea_NS_2"/>
</dbReference>